<dbReference type="Proteomes" id="UP000753961">
    <property type="component" value="Unassembled WGS sequence"/>
</dbReference>
<proteinExistence type="predicted"/>
<reference evidence="2" key="1">
    <citation type="submission" date="2021-06" db="EMBL/GenBank/DDBJ databases">
        <title>44 bacteria genomes isolated from Dapeng, Shenzhen.</title>
        <authorList>
            <person name="Zheng W."/>
            <person name="Yu S."/>
            <person name="Huang Y."/>
        </authorList>
    </citation>
    <scope>NUCLEOTIDE SEQUENCE</scope>
    <source>
        <strain evidence="2">DP5N28-2</strain>
    </source>
</reference>
<protein>
    <submittedName>
        <fullName evidence="2">Four helix bundle protein</fullName>
    </submittedName>
</protein>
<evidence type="ECO:0000256" key="1">
    <source>
        <dbReference type="SAM" id="MobiDB-lite"/>
    </source>
</evidence>
<evidence type="ECO:0000313" key="3">
    <source>
        <dbReference type="Proteomes" id="UP000753961"/>
    </source>
</evidence>
<accession>A0A953LD12</accession>
<comment type="caution">
    <text evidence="2">The sequence shown here is derived from an EMBL/GenBank/DDBJ whole genome shotgun (WGS) entry which is preliminary data.</text>
</comment>
<dbReference type="RefSeq" id="WP_222580003.1">
    <property type="nucleotide sequence ID" value="NZ_JAHVHU010000008.1"/>
</dbReference>
<dbReference type="SUPFAM" id="SSF158446">
    <property type="entry name" value="IVS-encoded protein-like"/>
    <property type="match status" value="1"/>
</dbReference>
<sequence length="20" mass="2259">MRRCTNSVSSNIAEGYGRRT</sequence>
<dbReference type="InterPro" id="IPR012657">
    <property type="entry name" value="23S_rRNA-intervening_sequence"/>
</dbReference>
<feature type="compositionally biased region" description="Polar residues" evidence="1">
    <location>
        <begin position="1"/>
        <end position="12"/>
    </location>
</feature>
<organism evidence="2 3">
    <name type="scientific">Membranihabitans marinus</name>
    <dbReference type="NCBI Taxonomy" id="1227546"/>
    <lineage>
        <taxon>Bacteria</taxon>
        <taxon>Pseudomonadati</taxon>
        <taxon>Bacteroidota</taxon>
        <taxon>Saprospiria</taxon>
        <taxon>Saprospirales</taxon>
        <taxon>Saprospiraceae</taxon>
        <taxon>Membranihabitans</taxon>
    </lineage>
</organism>
<name>A0A953LD12_9BACT</name>
<feature type="region of interest" description="Disordered" evidence="1">
    <location>
        <begin position="1"/>
        <end position="20"/>
    </location>
</feature>
<evidence type="ECO:0000313" key="2">
    <source>
        <dbReference type="EMBL" id="MBY5958364.1"/>
    </source>
</evidence>
<dbReference type="AlphaFoldDB" id="A0A953LD12"/>
<dbReference type="EMBL" id="JAHVHU010000008">
    <property type="protein sequence ID" value="MBY5958364.1"/>
    <property type="molecule type" value="Genomic_DNA"/>
</dbReference>
<gene>
    <name evidence="2" type="ORF">KUV50_09495</name>
</gene>
<keyword evidence="3" id="KW-1185">Reference proteome</keyword>
<dbReference type="NCBIfam" id="TIGR02436">
    <property type="entry name" value="four helix bundle protein"/>
    <property type="match status" value="1"/>
</dbReference>
<dbReference type="InterPro" id="IPR036583">
    <property type="entry name" value="23S_rRNA_IVS_sf"/>
</dbReference>